<dbReference type="OrthoDB" id="261104at2"/>
<protein>
    <recommendedName>
        <fullName evidence="3">DUF3108 domain-containing protein</fullName>
    </recommendedName>
</protein>
<organism evidence="1 2">
    <name type="scientific">Aquisphaera giovannonii</name>
    <dbReference type="NCBI Taxonomy" id="406548"/>
    <lineage>
        <taxon>Bacteria</taxon>
        <taxon>Pseudomonadati</taxon>
        <taxon>Planctomycetota</taxon>
        <taxon>Planctomycetia</taxon>
        <taxon>Isosphaerales</taxon>
        <taxon>Isosphaeraceae</taxon>
        <taxon>Aquisphaera</taxon>
    </lineage>
</organism>
<evidence type="ECO:0000313" key="2">
    <source>
        <dbReference type="Proteomes" id="UP000324233"/>
    </source>
</evidence>
<dbReference type="RefSeq" id="WP_148592255.1">
    <property type="nucleotide sequence ID" value="NZ_CP042997.1"/>
</dbReference>
<proteinExistence type="predicted"/>
<evidence type="ECO:0000313" key="1">
    <source>
        <dbReference type="EMBL" id="QEH32807.1"/>
    </source>
</evidence>
<gene>
    <name evidence="1" type="ORF">OJF2_12910</name>
</gene>
<dbReference type="KEGG" id="agv:OJF2_12910"/>
<evidence type="ECO:0008006" key="3">
    <source>
        <dbReference type="Google" id="ProtNLM"/>
    </source>
</evidence>
<accession>A0A5B9VXV4</accession>
<sequence length="285" mass="31655">MPSRFLSLLLLVYWCIAAFCLLTWEILPELSLGYAPDLRAIAAAGGDDRPVTWKIGAVDDPKAPGQSRPVGKAVTSSRRLQDGWFELESRVELDAGNILRATPFGGRASVRVRIESVYRVDPSGNLKSFDIKVYPRDLKEDLFTLAGRLKGTDMEVVGKGPLPILNDTFHFHYEPRSVVQDALGPLDRLPGLHVGQRWDSLSLNPFTGQTEKLRVEVLRRTLIHWGGGPVSAFEVEQRANAMTARTWVRTDGLILRQEVPFPLVHLVLERVPEAAAEGQSQEGAR</sequence>
<dbReference type="EMBL" id="CP042997">
    <property type="protein sequence ID" value="QEH32807.1"/>
    <property type="molecule type" value="Genomic_DNA"/>
</dbReference>
<dbReference type="Proteomes" id="UP000324233">
    <property type="component" value="Chromosome"/>
</dbReference>
<name>A0A5B9VXV4_9BACT</name>
<keyword evidence="2" id="KW-1185">Reference proteome</keyword>
<reference evidence="1 2" key="1">
    <citation type="submission" date="2019-08" db="EMBL/GenBank/DDBJ databases">
        <title>Deep-cultivation of Planctomycetes and their phenomic and genomic characterization uncovers novel biology.</title>
        <authorList>
            <person name="Wiegand S."/>
            <person name="Jogler M."/>
            <person name="Boedeker C."/>
            <person name="Pinto D."/>
            <person name="Vollmers J."/>
            <person name="Rivas-Marin E."/>
            <person name="Kohn T."/>
            <person name="Peeters S.H."/>
            <person name="Heuer A."/>
            <person name="Rast P."/>
            <person name="Oberbeckmann S."/>
            <person name="Bunk B."/>
            <person name="Jeske O."/>
            <person name="Meyerdierks A."/>
            <person name="Storesund J.E."/>
            <person name="Kallscheuer N."/>
            <person name="Luecker S."/>
            <person name="Lage O.M."/>
            <person name="Pohl T."/>
            <person name="Merkel B.J."/>
            <person name="Hornburger P."/>
            <person name="Mueller R.-W."/>
            <person name="Bruemmer F."/>
            <person name="Labrenz M."/>
            <person name="Spormann A.M."/>
            <person name="Op den Camp H."/>
            <person name="Overmann J."/>
            <person name="Amann R."/>
            <person name="Jetten M.S.M."/>
            <person name="Mascher T."/>
            <person name="Medema M.H."/>
            <person name="Devos D.P."/>
            <person name="Kaster A.-K."/>
            <person name="Ovreas L."/>
            <person name="Rohde M."/>
            <person name="Galperin M.Y."/>
            <person name="Jogler C."/>
        </authorList>
    </citation>
    <scope>NUCLEOTIDE SEQUENCE [LARGE SCALE GENOMIC DNA]</scope>
    <source>
        <strain evidence="1 2">OJF2</strain>
    </source>
</reference>
<dbReference type="AlphaFoldDB" id="A0A5B9VXV4"/>